<reference evidence="1" key="1">
    <citation type="submission" date="2017-12" db="EMBL/GenBank/DDBJ databases">
        <title>Gene loss provides genomic basis for host adaptation in cereal stripe rust fungi.</title>
        <authorList>
            <person name="Xia C."/>
        </authorList>
    </citation>
    <scope>NUCLEOTIDE SEQUENCE [LARGE SCALE GENOMIC DNA]</scope>
    <source>
        <strain evidence="1">93-210</strain>
    </source>
</reference>
<comment type="caution">
    <text evidence="1">The sequence shown here is derived from an EMBL/GenBank/DDBJ whole genome shotgun (WGS) entry which is preliminary data.</text>
</comment>
<gene>
    <name evidence="1" type="ORF">PSTT_12401</name>
</gene>
<accession>A0A2S4UW21</accession>
<evidence type="ECO:0000313" key="1">
    <source>
        <dbReference type="EMBL" id="POW01489.1"/>
    </source>
</evidence>
<dbReference type="AlphaFoldDB" id="A0A2S4UW21"/>
<protein>
    <submittedName>
        <fullName evidence="1">Uncharacterized protein</fullName>
    </submittedName>
</protein>
<dbReference type="VEuPathDB" id="FungiDB:PSHT_10675"/>
<dbReference type="VEuPathDB" id="FungiDB:PSTT_12401"/>
<sequence length="222" mass="24283">MEGVTDLFLTTSRSFLLNDRDSLNFSGTLTGRTGPFFRACPNAAPLALSRMRGQGMAQRDGTFRSLPVNVTLAHPYRFDILPGRSYALSGHISKLDDGRTIIMQVNYDGNHRPLPGGEQVELGPMMITGNGKITRVRYINSMNVENPTLELVVSHDPAGNGNGRVKVRWLLAMGAMDIPHNTNFVVGTRISLAGRLEDLGEPAGLVVVKAIRGVYYEESKLL</sequence>
<evidence type="ECO:0000313" key="2">
    <source>
        <dbReference type="Proteomes" id="UP000239156"/>
    </source>
</evidence>
<organism evidence="1 2">
    <name type="scientific">Puccinia striiformis</name>
    <dbReference type="NCBI Taxonomy" id="27350"/>
    <lineage>
        <taxon>Eukaryota</taxon>
        <taxon>Fungi</taxon>
        <taxon>Dikarya</taxon>
        <taxon>Basidiomycota</taxon>
        <taxon>Pucciniomycotina</taxon>
        <taxon>Pucciniomycetes</taxon>
        <taxon>Pucciniales</taxon>
        <taxon>Pucciniaceae</taxon>
        <taxon>Puccinia</taxon>
    </lineage>
</organism>
<proteinExistence type="predicted"/>
<name>A0A2S4UW21_9BASI</name>
<dbReference type="Proteomes" id="UP000239156">
    <property type="component" value="Unassembled WGS sequence"/>
</dbReference>
<dbReference type="EMBL" id="PKSL01000158">
    <property type="protein sequence ID" value="POW01489.1"/>
    <property type="molecule type" value="Genomic_DNA"/>
</dbReference>
<keyword evidence="2" id="KW-1185">Reference proteome</keyword>